<dbReference type="PANTHER" id="PTHR32196:SF21">
    <property type="entry name" value="ABC TRANSPORTER PERMEASE PROTEIN YPHD-RELATED"/>
    <property type="match status" value="1"/>
</dbReference>
<gene>
    <name evidence="10" type="ORF">GCM10022416_00200</name>
</gene>
<organism evidence="10 11">
    <name type="scientific">Actinomadura keratinilytica</name>
    <dbReference type="NCBI Taxonomy" id="547461"/>
    <lineage>
        <taxon>Bacteria</taxon>
        <taxon>Bacillati</taxon>
        <taxon>Actinomycetota</taxon>
        <taxon>Actinomycetes</taxon>
        <taxon>Streptosporangiales</taxon>
        <taxon>Thermomonosporaceae</taxon>
        <taxon>Actinomadura</taxon>
    </lineage>
</organism>
<feature type="transmembrane region" description="Helical" evidence="9">
    <location>
        <begin position="198"/>
        <end position="218"/>
    </location>
</feature>
<protein>
    <submittedName>
        <fullName evidence="10">ABC transporter permease</fullName>
    </submittedName>
</protein>
<evidence type="ECO:0000256" key="9">
    <source>
        <dbReference type="SAM" id="Phobius"/>
    </source>
</evidence>
<feature type="transmembrane region" description="Helical" evidence="9">
    <location>
        <begin position="64"/>
        <end position="83"/>
    </location>
</feature>
<dbReference type="PANTHER" id="PTHR32196">
    <property type="entry name" value="ABC TRANSPORTER PERMEASE PROTEIN YPHD-RELATED-RELATED"/>
    <property type="match status" value="1"/>
</dbReference>
<feature type="transmembrane region" description="Helical" evidence="9">
    <location>
        <begin position="95"/>
        <end position="117"/>
    </location>
</feature>
<evidence type="ECO:0000256" key="5">
    <source>
        <dbReference type="ARBA" id="ARBA00022692"/>
    </source>
</evidence>
<proteinExistence type="predicted"/>
<feature type="transmembrane region" description="Helical" evidence="9">
    <location>
        <begin position="305"/>
        <end position="322"/>
    </location>
</feature>
<keyword evidence="3" id="KW-1003">Cell membrane</keyword>
<keyword evidence="6 9" id="KW-1133">Transmembrane helix</keyword>
<feature type="transmembrane region" description="Helical" evidence="9">
    <location>
        <begin position="280"/>
        <end position="298"/>
    </location>
</feature>
<dbReference type="RefSeq" id="WP_345016098.1">
    <property type="nucleotide sequence ID" value="NZ_BAABDO010000001.1"/>
</dbReference>
<keyword evidence="4" id="KW-0997">Cell inner membrane</keyword>
<evidence type="ECO:0000256" key="6">
    <source>
        <dbReference type="ARBA" id="ARBA00022989"/>
    </source>
</evidence>
<dbReference type="InterPro" id="IPR001851">
    <property type="entry name" value="ABC_transp_permease"/>
</dbReference>
<evidence type="ECO:0000256" key="8">
    <source>
        <dbReference type="SAM" id="MobiDB-lite"/>
    </source>
</evidence>
<keyword evidence="7 9" id="KW-0472">Membrane</keyword>
<feature type="region of interest" description="Disordered" evidence="8">
    <location>
        <begin position="369"/>
        <end position="391"/>
    </location>
</feature>
<dbReference type="Pfam" id="PF02653">
    <property type="entry name" value="BPD_transp_2"/>
    <property type="match status" value="1"/>
</dbReference>
<dbReference type="Proteomes" id="UP001500266">
    <property type="component" value="Unassembled WGS sequence"/>
</dbReference>
<dbReference type="EMBL" id="BAABDO010000001">
    <property type="protein sequence ID" value="GAA4126541.1"/>
    <property type="molecule type" value="Genomic_DNA"/>
</dbReference>
<comment type="caution">
    <text evidence="10">The sequence shown here is derived from an EMBL/GenBank/DDBJ whole genome shotgun (WGS) entry which is preliminary data.</text>
</comment>
<accession>A0ABP7XXB8</accession>
<reference evidence="11" key="1">
    <citation type="journal article" date="2019" name="Int. J. Syst. Evol. Microbiol.">
        <title>The Global Catalogue of Microorganisms (GCM) 10K type strain sequencing project: providing services to taxonomists for standard genome sequencing and annotation.</title>
        <authorList>
            <consortium name="The Broad Institute Genomics Platform"/>
            <consortium name="The Broad Institute Genome Sequencing Center for Infectious Disease"/>
            <person name="Wu L."/>
            <person name="Ma J."/>
        </authorList>
    </citation>
    <scope>NUCLEOTIDE SEQUENCE [LARGE SCALE GENOMIC DNA]</scope>
    <source>
        <strain evidence="11">JCM 17316</strain>
    </source>
</reference>
<feature type="transmembrane region" description="Helical" evidence="9">
    <location>
        <begin position="150"/>
        <end position="169"/>
    </location>
</feature>
<comment type="subcellular location">
    <subcellularLocation>
        <location evidence="1">Cell membrane</location>
        <topology evidence="1">Multi-pass membrane protein</topology>
    </subcellularLocation>
</comment>
<evidence type="ECO:0000313" key="11">
    <source>
        <dbReference type="Proteomes" id="UP001500266"/>
    </source>
</evidence>
<evidence type="ECO:0000256" key="7">
    <source>
        <dbReference type="ARBA" id="ARBA00023136"/>
    </source>
</evidence>
<feature type="transmembrane region" description="Helical" evidence="9">
    <location>
        <begin position="250"/>
        <end position="268"/>
    </location>
</feature>
<keyword evidence="5 9" id="KW-0812">Transmembrane</keyword>
<evidence type="ECO:0000256" key="1">
    <source>
        <dbReference type="ARBA" id="ARBA00004651"/>
    </source>
</evidence>
<dbReference type="CDD" id="cd06579">
    <property type="entry name" value="TM_PBP1_transp_AraH_like"/>
    <property type="match status" value="1"/>
</dbReference>
<keyword evidence="11" id="KW-1185">Reference proteome</keyword>
<evidence type="ECO:0000256" key="3">
    <source>
        <dbReference type="ARBA" id="ARBA00022475"/>
    </source>
</evidence>
<sequence>MTDTLTHDHATAARRHRRAAAEARRLKTLNAVFELRAFIALGVLIVVFSLLSDSFLTVDNLITMTKHVAINAVLALGMLLVILKGGIDLSVGSIVGLSGVVAGELLQGVHLGFFGVIAYPPVWAVVVLCIAVGTLVGTVNGILVTRFNVAPFIATLGMLYVARGAALLISNGTTYPDLAGDPATGNTGFGWIGSGRPLGLPVAIWIMVILAAAVALLLRSTPFGRWLYATGGNERATELTGVPVRRVKTVVYMVSGACAAMAGVIIASELTSAAPQAGDSYELNAIAAVVIGGAALSGGRGNVRGTLVGAFVIGFLADGLVILGVSTFWQIFIKGTVIVVAVILDQSQQRFQRRRATVSAVAVATTDDDAAAGKPAAAEADDPADAAAKTT</sequence>
<evidence type="ECO:0000256" key="4">
    <source>
        <dbReference type="ARBA" id="ARBA00022519"/>
    </source>
</evidence>
<feature type="transmembrane region" description="Helical" evidence="9">
    <location>
        <begin position="33"/>
        <end position="52"/>
    </location>
</feature>
<feature type="transmembrane region" description="Helical" evidence="9">
    <location>
        <begin position="123"/>
        <end position="143"/>
    </location>
</feature>
<keyword evidence="2" id="KW-0813">Transport</keyword>
<name>A0ABP7XXB8_9ACTN</name>
<evidence type="ECO:0000256" key="2">
    <source>
        <dbReference type="ARBA" id="ARBA00022448"/>
    </source>
</evidence>
<evidence type="ECO:0000313" key="10">
    <source>
        <dbReference type="EMBL" id="GAA4126541.1"/>
    </source>
</evidence>